<organism evidence="7 8">
    <name type="scientific">Pararoseomonas baculiformis</name>
    <dbReference type="NCBI Taxonomy" id="2820812"/>
    <lineage>
        <taxon>Bacteria</taxon>
        <taxon>Pseudomonadati</taxon>
        <taxon>Pseudomonadota</taxon>
        <taxon>Alphaproteobacteria</taxon>
        <taxon>Acetobacterales</taxon>
        <taxon>Acetobacteraceae</taxon>
        <taxon>Pararoseomonas</taxon>
    </lineage>
</organism>
<evidence type="ECO:0000313" key="7">
    <source>
        <dbReference type="EMBL" id="MBP0446077.1"/>
    </source>
</evidence>
<dbReference type="InterPro" id="IPR013325">
    <property type="entry name" value="RNA_pol_sigma_r2"/>
</dbReference>
<evidence type="ECO:0000256" key="1">
    <source>
        <dbReference type="ARBA" id="ARBA00010641"/>
    </source>
</evidence>
<dbReference type="NCBIfam" id="TIGR02937">
    <property type="entry name" value="sigma70-ECF"/>
    <property type="match status" value="1"/>
</dbReference>
<evidence type="ECO:0000259" key="5">
    <source>
        <dbReference type="Pfam" id="PF04542"/>
    </source>
</evidence>
<feature type="domain" description="RNA polymerase sigma factor 70 region 4 type 2" evidence="6">
    <location>
        <begin position="104"/>
        <end position="154"/>
    </location>
</feature>
<keyword evidence="3" id="KW-0731">Sigma factor</keyword>
<feature type="domain" description="RNA polymerase sigma-70 region 2" evidence="5">
    <location>
        <begin position="13"/>
        <end position="76"/>
    </location>
</feature>
<keyword evidence="4" id="KW-0804">Transcription</keyword>
<evidence type="ECO:0000313" key="8">
    <source>
        <dbReference type="Proteomes" id="UP000681594"/>
    </source>
</evidence>
<keyword evidence="8" id="KW-1185">Reference proteome</keyword>
<dbReference type="Gene3D" id="1.10.1740.10">
    <property type="match status" value="1"/>
</dbReference>
<dbReference type="InterPro" id="IPR036388">
    <property type="entry name" value="WH-like_DNA-bd_sf"/>
</dbReference>
<dbReference type="RefSeq" id="WP_209380351.1">
    <property type="nucleotide sequence ID" value="NZ_JAGIZB010000014.1"/>
</dbReference>
<comment type="caution">
    <text evidence="7">The sequence shown here is derived from an EMBL/GenBank/DDBJ whole genome shotgun (WGS) entry which is preliminary data.</text>
</comment>
<dbReference type="InterPro" id="IPR014284">
    <property type="entry name" value="RNA_pol_sigma-70_dom"/>
</dbReference>
<evidence type="ECO:0000256" key="3">
    <source>
        <dbReference type="ARBA" id="ARBA00023082"/>
    </source>
</evidence>
<dbReference type="Proteomes" id="UP000681594">
    <property type="component" value="Unassembled WGS sequence"/>
</dbReference>
<dbReference type="InterPro" id="IPR007627">
    <property type="entry name" value="RNA_pol_sigma70_r2"/>
</dbReference>
<dbReference type="Pfam" id="PF04542">
    <property type="entry name" value="Sigma70_r2"/>
    <property type="match status" value="1"/>
</dbReference>
<dbReference type="SUPFAM" id="SSF88659">
    <property type="entry name" value="Sigma3 and sigma4 domains of RNA polymerase sigma factors"/>
    <property type="match status" value="1"/>
</dbReference>
<sequence>MTNDQDFRPALIRLLPDLRAFARFLSRDPAAADDLVQDTLLRALRNEEQWQPGTSLRAWTFSILRNAWFENRRRAAARQRALDRVTVEEEVPAGQEHRMEVMGLARALNHLPREQQEALVLVGALGFSNEDAARVAGVQVGTFKTRLSRARKALASQYGSEPDQGVTD</sequence>
<dbReference type="InterPro" id="IPR039425">
    <property type="entry name" value="RNA_pol_sigma-70-like"/>
</dbReference>
<dbReference type="InterPro" id="IPR013324">
    <property type="entry name" value="RNA_pol_sigma_r3/r4-like"/>
</dbReference>
<evidence type="ECO:0000256" key="2">
    <source>
        <dbReference type="ARBA" id="ARBA00023015"/>
    </source>
</evidence>
<dbReference type="SUPFAM" id="SSF88946">
    <property type="entry name" value="Sigma2 domain of RNA polymerase sigma factors"/>
    <property type="match status" value="1"/>
</dbReference>
<name>A0ABS4AGC7_9PROT</name>
<proteinExistence type="inferred from homology"/>
<dbReference type="InterPro" id="IPR013249">
    <property type="entry name" value="RNA_pol_sigma70_r4_t2"/>
</dbReference>
<evidence type="ECO:0000259" key="6">
    <source>
        <dbReference type="Pfam" id="PF08281"/>
    </source>
</evidence>
<dbReference type="PANTHER" id="PTHR43133:SF25">
    <property type="entry name" value="RNA POLYMERASE SIGMA FACTOR RFAY-RELATED"/>
    <property type="match status" value="1"/>
</dbReference>
<reference evidence="7 8" key="1">
    <citation type="submission" date="2021-03" db="EMBL/GenBank/DDBJ databases">
        <authorList>
            <person name="So Y."/>
        </authorList>
    </citation>
    <scope>NUCLEOTIDE SEQUENCE [LARGE SCALE GENOMIC DNA]</scope>
    <source>
        <strain evidence="7 8">SSH11</strain>
    </source>
</reference>
<comment type="similarity">
    <text evidence="1">Belongs to the sigma-70 factor family. ECF subfamily.</text>
</comment>
<dbReference type="EMBL" id="JAGIZB010000014">
    <property type="protein sequence ID" value="MBP0446077.1"/>
    <property type="molecule type" value="Genomic_DNA"/>
</dbReference>
<evidence type="ECO:0000256" key="4">
    <source>
        <dbReference type="ARBA" id="ARBA00023163"/>
    </source>
</evidence>
<accession>A0ABS4AGC7</accession>
<dbReference type="Pfam" id="PF08281">
    <property type="entry name" value="Sigma70_r4_2"/>
    <property type="match status" value="1"/>
</dbReference>
<keyword evidence="2" id="KW-0805">Transcription regulation</keyword>
<protein>
    <submittedName>
        <fullName evidence="7">Sigma-70 family RNA polymerase sigma factor</fullName>
    </submittedName>
</protein>
<dbReference type="PANTHER" id="PTHR43133">
    <property type="entry name" value="RNA POLYMERASE ECF-TYPE SIGMA FACTO"/>
    <property type="match status" value="1"/>
</dbReference>
<dbReference type="Gene3D" id="1.10.10.10">
    <property type="entry name" value="Winged helix-like DNA-binding domain superfamily/Winged helix DNA-binding domain"/>
    <property type="match status" value="1"/>
</dbReference>
<gene>
    <name evidence="7" type="ORF">J8J14_14980</name>
</gene>